<keyword evidence="1" id="KW-0479">Metal-binding</keyword>
<evidence type="ECO:0000313" key="6">
    <source>
        <dbReference type="EMBL" id="QHT18716.1"/>
    </source>
</evidence>
<sequence length="305" mass="35499">MNNNYVSSNMNIRSGTPGGYPPLNTNQMPTSSPTIDEPNLLRIIDDFNMNMTQYNNNFRDYQANIRHFIDTYTYFQNYRYQYYASASNIPRNTRQPHVQPQQRTPPSNTQNATTNTRGLPIVERFNIIISDLLQDVIVRPTLTQINNATDCFPYVIDSPDSQCSITMEEFEEDEIICRIKHCGHTFKKDAIMNWFQRSVRCPICRYDIRNYVESVNVRSEEDDSVGEPTIDEEPTVYEPTVRHNIESDLTNIANDLFTNLNDNLGNNLSEFLMNYLDPSNNNMEATIEFPIIYYQSPFRNGETQR</sequence>
<dbReference type="Gene3D" id="3.30.40.10">
    <property type="entry name" value="Zinc/RING finger domain, C3HC4 (zinc finger)"/>
    <property type="match status" value="1"/>
</dbReference>
<dbReference type="InterPro" id="IPR013083">
    <property type="entry name" value="Znf_RING/FYVE/PHD"/>
</dbReference>
<dbReference type="PANTHER" id="PTHR14155:SF627">
    <property type="entry name" value="OS06G0192800 PROTEIN"/>
    <property type="match status" value="1"/>
</dbReference>
<proteinExistence type="predicted"/>
<dbReference type="EMBL" id="MN739659">
    <property type="protein sequence ID" value="QHT18716.1"/>
    <property type="molecule type" value="Genomic_DNA"/>
</dbReference>
<dbReference type="SUPFAM" id="SSF57850">
    <property type="entry name" value="RING/U-box"/>
    <property type="match status" value="1"/>
</dbReference>
<dbReference type="PANTHER" id="PTHR14155">
    <property type="entry name" value="RING FINGER DOMAIN-CONTAINING"/>
    <property type="match status" value="1"/>
</dbReference>
<evidence type="ECO:0000256" key="4">
    <source>
        <dbReference type="SAM" id="MobiDB-lite"/>
    </source>
</evidence>
<evidence type="ECO:0000256" key="3">
    <source>
        <dbReference type="ARBA" id="ARBA00022833"/>
    </source>
</evidence>
<feature type="region of interest" description="Disordered" evidence="4">
    <location>
        <begin position="90"/>
        <end position="114"/>
    </location>
</feature>
<evidence type="ECO:0000259" key="5">
    <source>
        <dbReference type="PROSITE" id="PS50089"/>
    </source>
</evidence>
<accession>A0A6C0DPD4</accession>
<keyword evidence="2" id="KW-0863">Zinc-finger</keyword>
<dbReference type="GO" id="GO:0008270">
    <property type="term" value="F:zinc ion binding"/>
    <property type="evidence" value="ECO:0007669"/>
    <property type="project" value="UniProtKB-KW"/>
</dbReference>
<dbReference type="Pfam" id="PF13639">
    <property type="entry name" value="zf-RING_2"/>
    <property type="match status" value="1"/>
</dbReference>
<feature type="compositionally biased region" description="Polar residues" evidence="4">
    <location>
        <begin position="1"/>
        <end position="14"/>
    </location>
</feature>
<dbReference type="PROSITE" id="PS50089">
    <property type="entry name" value="ZF_RING_2"/>
    <property type="match status" value="1"/>
</dbReference>
<dbReference type="AlphaFoldDB" id="A0A6C0DPD4"/>
<dbReference type="InterPro" id="IPR001841">
    <property type="entry name" value="Znf_RING"/>
</dbReference>
<keyword evidence="3" id="KW-0862">Zinc</keyword>
<name>A0A6C0DPD4_9ZZZZ</name>
<reference evidence="6" key="1">
    <citation type="journal article" date="2020" name="Nature">
        <title>Giant virus diversity and host interactions through global metagenomics.</title>
        <authorList>
            <person name="Schulz F."/>
            <person name="Roux S."/>
            <person name="Paez-Espino D."/>
            <person name="Jungbluth S."/>
            <person name="Walsh D.A."/>
            <person name="Denef V.J."/>
            <person name="McMahon K.D."/>
            <person name="Konstantinidis K.T."/>
            <person name="Eloe-Fadrosh E.A."/>
            <person name="Kyrpides N.C."/>
            <person name="Woyke T."/>
        </authorList>
    </citation>
    <scope>NUCLEOTIDE SEQUENCE</scope>
    <source>
        <strain evidence="6">GVMAG-M-3300023174-49</strain>
    </source>
</reference>
<feature type="region of interest" description="Disordered" evidence="4">
    <location>
        <begin position="1"/>
        <end position="20"/>
    </location>
</feature>
<organism evidence="6">
    <name type="scientific">viral metagenome</name>
    <dbReference type="NCBI Taxonomy" id="1070528"/>
    <lineage>
        <taxon>unclassified sequences</taxon>
        <taxon>metagenomes</taxon>
        <taxon>organismal metagenomes</taxon>
    </lineage>
</organism>
<feature type="domain" description="RING-type" evidence="5">
    <location>
        <begin position="163"/>
        <end position="205"/>
    </location>
</feature>
<protein>
    <recommendedName>
        <fullName evidence="5">RING-type domain-containing protein</fullName>
    </recommendedName>
</protein>
<evidence type="ECO:0000256" key="2">
    <source>
        <dbReference type="ARBA" id="ARBA00022771"/>
    </source>
</evidence>
<evidence type="ECO:0000256" key="1">
    <source>
        <dbReference type="ARBA" id="ARBA00022723"/>
    </source>
</evidence>
<dbReference type="InterPro" id="IPR053238">
    <property type="entry name" value="RING-H2_zinc_finger"/>
</dbReference>